<evidence type="ECO:0000313" key="8">
    <source>
        <dbReference type="Proteomes" id="UP000612055"/>
    </source>
</evidence>
<evidence type="ECO:0000256" key="1">
    <source>
        <dbReference type="ARBA" id="ARBA00008361"/>
    </source>
</evidence>
<dbReference type="InterPro" id="IPR041698">
    <property type="entry name" value="Methyltransf_25"/>
</dbReference>
<feature type="region of interest" description="Disordered" evidence="5">
    <location>
        <begin position="233"/>
        <end position="269"/>
    </location>
</feature>
<dbReference type="Proteomes" id="UP000612055">
    <property type="component" value="Unassembled WGS sequence"/>
</dbReference>
<evidence type="ECO:0000256" key="5">
    <source>
        <dbReference type="SAM" id="MobiDB-lite"/>
    </source>
</evidence>
<organism evidence="7 8">
    <name type="scientific">Edaphochlamys debaryana</name>
    <dbReference type="NCBI Taxonomy" id="47281"/>
    <lineage>
        <taxon>Eukaryota</taxon>
        <taxon>Viridiplantae</taxon>
        <taxon>Chlorophyta</taxon>
        <taxon>core chlorophytes</taxon>
        <taxon>Chlorophyceae</taxon>
        <taxon>CS clade</taxon>
        <taxon>Chlamydomonadales</taxon>
        <taxon>Chlamydomonadales incertae sedis</taxon>
        <taxon>Edaphochlamys</taxon>
    </lineage>
</organism>
<dbReference type="SUPFAM" id="SSF53335">
    <property type="entry name" value="S-adenosyl-L-methionine-dependent methyltransferases"/>
    <property type="match status" value="1"/>
</dbReference>
<dbReference type="OrthoDB" id="411785at2759"/>
<dbReference type="AlphaFoldDB" id="A0A835YHQ8"/>
<evidence type="ECO:0000259" key="6">
    <source>
        <dbReference type="Pfam" id="PF13649"/>
    </source>
</evidence>
<keyword evidence="2" id="KW-0489">Methyltransferase</keyword>
<dbReference type="PANTHER" id="PTHR12176:SF78">
    <property type="entry name" value="EEF1A LYSINE AND N-TERMINAL METHYLTRANSFERASE"/>
    <property type="match status" value="1"/>
</dbReference>
<accession>A0A835YHQ8</accession>
<sequence>MGDRDRIWSFQRPEYWNDRYQKRLVEEDFIEERKFDWLCSFEAVRTLIDPHLRGARTALDIGCGNADFAAAVSTAYPQLSITGVDYSPVLFDLAGTSLGPHGRTAWLVMDACRMAFRDGAFDVVLDKGCLDALCAGYDQLAVLRGWGRDITPAEEAQEAVAVAAVARLLSEVERCLAPGGRYVVISYEGPPGRERFWADALRGGSRLRLVASAVEEESHNYLYVFTKGEEEAGGGAGAGGGAAGGAGGGEADSEEARAPGQGSGRDVHG</sequence>
<dbReference type="CDD" id="cd02440">
    <property type="entry name" value="AdoMet_MTases"/>
    <property type="match status" value="1"/>
</dbReference>
<keyword evidence="4" id="KW-0511">Multifunctional enzyme</keyword>
<gene>
    <name evidence="7" type="ORF">HYH03_000986</name>
</gene>
<comment type="similarity">
    <text evidence="1">Belongs to the methyltransferase superfamily.</text>
</comment>
<dbReference type="Gene3D" id="3.40.50.150">
    <property type="entry name" value="Vaccinia Virus protein VP39"/>
    <property type="match status" value="1"/>
</dbReference>
<evidence type="ECO:0000313" key="7">
    <source>
        <dbReference type="EMBL" id="KAG2501171.1"/>
    </source>
</evidence>
<reference evidence="7" key="1">
    <citation type="journal article" date="2020" name="bioRxiv">
        <title>Comparative genomics of Chlamydomonas.</title>
        <authorList>
            <person name="Craig R.J."/>
            <person name="Hasan A.R."/>
            <person name="Ness R.W."/>
            <person name="Keightley P.D."/>
        </authorList>
    </citation>
    <scope>NUCLEOTIDE SEQUENCE</scope>
    <source>
        <strain evidence="7">CCAP 11/70</strain>
    </source>
</reference>
<dbReference type="InterPro" id="IPR051419">
    <property type="entry name" value="Lys/N-term_MeTrsfase_sf"/>
</dbReference>
<dbReference type="GO" id="GO:0032259">
    <property type="term" value="P:methylation"/>
    <property type="evidence" value="ECO:0007669"/>
    <property type="project" value="UniProtKB-KW"/>
</dbReference>
<comment type="caution">
    <text evidence="7">The sequence shown here is derived from an EMBL/GenBank/DDBJ whole genome shotgun (WGS) entry which is preliminary data.</text>
</comment>
<keyword evidence="8" id="KW-1185">Reference proteome</keyword>
<dbReference type="GO" id="GO:0008168">
    <property type="term" value="F:methyltransferase activity"/>
    <property type="evidence" value="ECO:0007669"/>
    <property type="project" value="UniProtKB-KW"/>
</dbReference>
<proteinExistence type="inferred from homology"/>
<evidence type="ECO:0000256" key="3">
    <source>
        <dbReference type="ARBA" id="ARBA00022679"/>
    </source>
</evidence>
<name>A0A835YHQ8_9CHLO</name>
<keyword evidence="3" id="KW-0808">Transferase</keyword>
<evidence type="ECO:0000256" key="4">
    <source>
        <dbReference type="ARBA" id="ARBA00023268"/>
    </source>
</evidence>
<dbReference type="PANTHER" id="PTHR12176">
    <property type="entry name" value="SAM-DEPENDENT METHYLTRANSFERASE SUPERFAMILY PROTEIN"/>
    <property type="match status" value="1"/>
</dbReference>
<protein>
    <recommendedName>
        <fullName evidence="6">Methyltransferase domain-containing protein</fullName>
    </recommendedName>
</protein>
<dbReference type="InterPro" id="IPR029063">
    <property type="entry name" value="SAM-dependent_MTases_sf"/>
</dbReference>
<dbReference type="EMBL" id="JAEHOE010000002">
    <property type="protein sequence ID" value="KAG2501171.1"/>
    <property type="molecule type" value="Genomic_DNA"/>
</dbReference>
<evidence type="ECO:0000256" key="2">
    <source>
        <dbReference type="ARBA" id="ARBA00022603"/>
    </source>
</evidence>
<feature type="compositionally biased region" description="Gly residues" evidence="5">
    <location>
        <begin position="233"/>
        <end position="250"/>
    </location>
</feature>
<feature type="domain" description="Methyltransferase" evidence="6">
    <location>
        <begin position="59"/>
        <end position="140"/>
    </location>
</feature>
<dbReference type="Pfam" id="PF13649">
    <property type="entry name" value="Methyltransf_25"/>
    <property type="match status" value="1"/>
</dbReference>